<dbReference type="EMBL" id="ASHM01001768">
    <property type="protein sequence ID" value="PNY07249.1"/>
    <property type="molecule type" value="Genomic_DNA"/>
</dbReference>
<comment type="caution">
    <text evidence="1">The sequence shown here is derived from an EMBL/GenBank/DDBJ whole genome shotgun (WGS) entry which is preliminary data.</text>
</comment>
<protein>
    <submittedName>
        <fullName evidence="1">Uncharacterized protein</fullName>
    </submittedName>
</protein>
<accession>A0A2K3NW30</accession>
<reference evidence="1 2" key="1">
    <citation type="journal article" date="2014" name="Am. J. Bot.">
        <title>Genome assembly and annotation for red clover (Trifolium pratense; Fabaceae).</title>
        <authorList>
            <person name="Istvanek J."/>
            <person name="Jaros M."/>
            <person name="Krenek A."/>
            <person name="Repkova J."/>
        </authorList>
    </citation>
    <scope>NUCLEOTIDE SEQUENCE [LARGE SCALE GENOMIC DNA]</scope>
    <source>
        <strain evidence="2">cv. Tatra</strain>
        <tissue evidence="1">Young leaves</tissue>
    </source>
</reference>
<reference evidence="1 2" key="2">
    <citation type="journal article" date="2017" name="Front. Plant Sci.">
        <title>Gene Classification and Mining of Molecular Markers Useful in Red Clover (Trifolium pratense) Breeding.</title>
        <authorList>
            <person name="Istvanek J."/>
            <person name="Dluhosova J."/>
            <person name="Dluhos P."/>
            <person name="Patkova L."/>
            <person name="Nedelnik J."/>
            <person name="Repkova J."/>
        </authorList>
    </citation>
    <scope>NUCLEOTIDE SEQUENCE [LARGE SCALE GENOMIC DNA]</scope>
    <source>
        <strain evidence="2">cv. Tatra</strain>
        <tissue evidence="1">Young leaves</tissue>
    </source>
</reference>
<dbReference type="Proteomes" id="UP000236291">
    <property type="component" value="Unassembled WGS sequence"/>
</dbReference>
<gene>
    <name evidence="1" type="ORF">L195_g003737</name>
</gene>
<evidence type="ECO:0000313" key="1">
    <source>
        <dbReference type="EMBL" id="PNY07249.1"/>
    </source>
</evidence>
<dbReference type="AlphaFoldDB" id="A0A2K3NW30"/>
<sequence length="59" mass="6301">MMSQLQYATEAAASEKSSLVRHRSRNNCSAVAVVVVTGVVNKKESASFQATGVSENELE</sequence>
<name>A0A2K3NW30_TRIPR</name>
<evidence type="ECO:0000313" key="2">
    <source>
        <dbReference type="Proteomes" id="UP000236291"/>
    </source>
</evidence>
<proteinExistence type="predicted"/>
<organism evidence="1 2">
    <name type="scientific">Trifolium pratense</name>
    <name type="common">Red clover</name>
    <dbReference type="NCBI Taxonomy" id="57577"/>
    <lineage>
        <taxon>Eukaryota</taxon>
        <taxon>Viridiplantae</taxon>
        <taxon>Streptophyta</taxon>
        <taxon>Embryophyta</taxon>
        <taxon>Tracheophyta</taxon>
        <taxon>Spermatophyta</taxon>
        <taxon>Magnoliopsida</taxon>
        <taxon>eudicotyledons</taxon>
        <taxon>Gunneridae</taxon>
        <taxon>Pentapetalae</taxon>
        <taxon>rosids</taxon>
        <taxon>fabids</taxon>
        <taxon>Fabales</taxon>
        <taxon>Fabaceae</taxon>
        <taxon>Papilionoideae</taxon>
        <taxon>50 kb inversion clade</taxon>
        <taxon>NPAAA clade</taxon>
        <taxon>Hologalegina</taxon>
        <taxon>IRL clade</taxon>
        <taxon>Trifolieae</taxon>
        <taxon>Trifolium</taxon>
    </lineage>
</organism>